<dbReference type="Proteomes" id="UP001186944">
    <property type="component" value="Unassembled WGS sequence"/>
</dbReference>
<evidence type="ECO:0000313" key="1">
    <source>
        <dbReference type="EMBL" id="KAK3108391.1"/>
    </source>
</evidence>
<comment type="caution">
    <text evidence="1">The sequence shown here is derived from an EMBL/GenBank/DDBJ whole genome shotgun (WGS) entry which is preliminary data.</text>
</comment>
<dbReference type="PANTHER" id="PTHR33206">
    <property type="entry name" value="PROTEIN CBG10425"/>
    <property type="match status" value="1"/>
</dbReference>
<keyword evidence="2" id="KW-1185">Reference proteome</keyword>
<reference evidence="1" key="1">
    <citation type="submission" date="2019-08" db="EMBL/GenBank/DDBJ databases">
        <title>The improved chromosome-level genome for the pearl oyster Pinctada fucata martensii using PacBio sequencing and Hi-C.</title>
        <authorList>
            <person name="Zheng Z."/>
        </authorList>
    </citation>
    <scope>NUCLEOTIDE SEQUENCE</scope>
    <source>
        <strain evidence="1">ZZ-2019</strain>
        <tissue evidence="1">Adductor muscle</tissue>
    </source>
</reference>
<evidence type="ECO:0000313" key="2">
    <source>
        <dbReference type="Proteomes" id="UP001186944"/>
    </source>
</evidence>
<dbReference type="AlphaFoldDB" id="A0AA88YLY4"/>
<dbReference type="EMBL" id="VSWD01000001">
    <property type="protein sequence ID" value="KAK3108391.1"/>
    <property type="molecule type" value="Genomic_DNA"/>
</dbReference>
<dbReference type="PANTHER" id="PTHR33206:SF1">
    <property type="entry name" value="DNA-DIRECTED DNA POLYMERASE"/>
    <property type="match status" value="1"/>
</dbReference>
<accession>A0AA88YLY4</accession>
<gene>
    <name evidence="1" type="ORF">FSP39_006969</name>
</gene>
<organism evidence="1 2">
    <name type="scientific">Pinctada imbricata</name>
    <name type="common">Atlantic pearl-oyster</name>
    <name type="synonym">Pinctada martensii</name>
    <dbReference type="NCBI Taxonomy" id="66713"/>
    <lineage>
        <taxon>Eukaryota</taxon>
        <taxon>Metazoa</taxon>
        <taxon>Spiralia</taxon>
        <taxon>Lophotrochozoa</taxon>
        <taxon>Mollusca</taxon>
        <taxon>Bivalvia</taxon>
        <taxon>Autobranchia</taxon>
        <taxon>Pteriomorphia</taxon>
        <taxon>Pterioida</taxon>
        <taxon>Pterioidea</taxon>
        <taxon>Pteriidae</taxon>
        <taxon>Pinctada</taxon>
    </lineage>
</organism>
<sequence>MSDVIKPEMRQSYEHHLRGFCRDDASPLFLPRECCDKHKKFDRRVPGLFKTEYEGDRMIGLCSKTYVVANGEECKFSSKGINKKNVTDAWETYDNVLKNEKAGSGINRGIRARDNTMFTYTQERSGFSYFYCKRRVLGDGLSTEPLDIILKP</sequence>
<protein>
    <submittedName>
        <fullName evidence="1">Uncharacterized protein</fullName>
    </submittedName>
</protein>
<name>A0AA88YLY4_PINIB</name>
<proteinExistence type="predicted"/>